<proteinExistence type="predicted"/>
<keyword evidence="3" id="KW-1185">Reference proteome</keyword>
<organism evidence="2 3">
    <name type="scientific">Rangifer tarandus platyrhynchus</name>
    <name type="common">Svalbard reindeer</name>
    <dbReference type="NCBI Taxonomy" id="3082113"/>
    <lineage>
        <taxon>Eukaryota</taxon>
        <taxon>Metazoa</taxon>
        <taxon>Chordata</taxon>
        <taxon>Craniata</taxon>
        <taxon>Vertebrata</taxon>
        <taxon>Euteleostomi</taxon>
        <taxon>Mammalia</taxon>
        <taxon>Eutheria</taxon>
        <taxon>Laurasiatheria</taxon>
        <taxon>Artiodactyla</taxon>
        <taxon>Ruminantia</taxon>
        <taxon>Pecora</taxon>
        <taxon>Cervidae</taxon>
        <taxon>Odocoileinae</taxon>
        <taxon>Rangifer</taxon>
    </lineage>
</organism>
<feature type="compositionally biased region" description="Low complexity" evidence="1">
    <location>
        <begin position="1"/>
        <end position="40"/>
    </location>
</feature>
<sequence length="153" mass="15740">MRREPAAASWFSTSSSSSSSPSSGSGAPGSGRAVALLRAPRAPPPASGCAAGHISASMLFLKPSQLPAALSLSRSPRDLGAGDRHSLAPLPRPQLHRLCWTPRERKVASDCGPRCPAIVASGQQEMERAVSQPDSLSRGSPCASASAFKLLLA</sequence>
<accession>A0ABN8YA80</accession>
<feature type="region of interest" description="Disordered" evidence="1">
    <location>
        <begin position="1"/>
        <end position="48"/>
    </location>
</feature>
<reference evidence="2" key="1">
    <citation type="submission" date="2023-04" db="EMBL/GenBank/DDBJ databases">
        <authorList>
            <consortium name="ELIXIR-Norway"/>
        </authorList>
    </citation>
    <scope>NUCLEOTIDE SEQUENCE [LARGE SCALE GENOMIC DNA]</scope>
</reference>
<evidence type="ECO:0000313" key="2">
    <source>
        <dbReference type="EMBL" id="CAI9158096.1"/>
    </source>
</evidence>
<evidence type="ECO:0000256" key="1">
    <source>
        <dbReference type="SAM" id="MobiDB-lite"/>
    </source>
</evidence>
<dbReference type="EMBL" id="OX459952">
    <property type="protein sequence ID" value="CAI9158096.1"/>
    <property type="molecule type" value="Genomic_DNA"/>
</dbReference>
<protein>
    <submittedName>
        <fullName evidence="2">Uncharacterized protein</fullName>
    </submittedName>
</protein>
<gene>
    <name evidence="2" type="ORF">MRATA1EN1_LOCUS7058</name>
</gene>
<dbReference type="Proteomes" id="UP001176941">
    <property type="component" value="Chromosome 16"/>
</dbReference>
<evidence type="ECO:0000313" key="3">
    <source>
        <dbReference type="Proteomes" id="UP001176941"/>
    </source>
</evidence>
<name>A0ABN8YA80_RANTA</name>